<feature type="region of interest" description="Disordered" evidence="1">
    <location>
        <begin position="1"/>
        <end position="48"/>
    </location>
</feature>
<proteinExistence type="predicted"/>
<dbReference type="Proteomes" id="UP000236197">
    <property type="component" value="Unassembled WGS sequence"/>
</dbReference>
<evidence type="ECO:0000256" key="2">
    <source>
        <dbReference type="SAM" id="Phobius"/>
    </source>
</evidence>
<evidence type="ECO:0000313" key="3">
    <source>
        <dbReference type="EMBL" id="PNV67503.1"/>
    </source>
</evidence>
<keyword evidence="4" id="KW-1185">Reference proteome</keyword>
<dbReference type="EMBL" id="PPEK01000008">
    <property type="protein sequence ID" value="PNV67503.1"/>
    <property type="molecule type" value="Genomic_DNA"/>
</dbReference>
<gene>
    <name evidence="3" type="ORF">C2L71_07855</name>
</gene>
<evidence type="ECO:0000313" key="4">
    <source>
        <dbReference type="Proteomes" id="UP000236197"/>
    </source>
</evidence>
<name>A0A2K2UB18_9ACTN</name>
<dbReference type="OrthoDB" id="3197458at2"/>
<dbReference type="AlphaFoldDB" id="A0A2K2UB18"/>
<reference evidence="4" key="1">
    <citation type="submission" date="2018-01" db="EMBL/GenBank/DDBJ databases">
        <title>Rubneribacter badeniensis gen. nov., sp. nov., and Colonibacter rubneri, gen. nov., sp. nov., WGS of new members of the Eggerthellaceae.</title>
        <authorList>
            <person name="Danylec N."/>
            <person name="Stoll D.A."/>
            <person name="Doetsch A."/>
            <person name="Kulling S.E."/>
            <person name="Huch M."/>
        </authorList>
    </citation>
    <scope>NUCLEOTIDE SEQUENCE [LARGE SCALE GENOMIC DNA]</scope>
    <source>
        <strain evidence="4">ResAG-96</strain>
    </source>
</reference>
<dbReference type="RefSeq" id="WP_103265217.1">
    <property type="nucleotide sequence ID" value="NZ_CABMLE010000008.1"/>
</dbReference>
<accession>A0A2K2UB18</accession>
<comment type="caution">
    <text evidence="3">The sequence shown here is derived from an EMBL/GenBank/DDBJ whole genome shotgun (WGS) entry which is preliminary data.</text>
</comment>
<organism evidence="3 4">
    <name type="scientific">Enteroscipio rubneri</name>
    <dbReference type="NCBI Taxonomy" id="2070686"/>
    <lineage>
        <taxon>Bacteria</taxon>
        <taxon>Bacillati</taxon>
        <taxon>Actinomycetota</taxon>
        <taxon>Coriobacteriia</taxon>
        <taxon>Eggerthellales</taxon>
        <taxon>Eggerthellaceae</taxon>
        <taxon>Enteroscipio</taxon>
    </lineage>
</organism>
<keyword evidence="2" id="KW-1133">Transmembrane helix</keyword>
<protein>
    <submittedName>
        <fullName evidence="3">Uncharacterized protein</fullName>
    </submittedName>
</protein>
<feature type="transmembrane region" description="Helical" evidence="2">
    <location>
        <begin position="84"/>
        <end position="105"/>
    </location>
</feature>
<sequence>MVQKRKRTGKSNSGPASVVAGGTASKRPSPQPAKRTAKGGRVPAGGSTANARVAGRDVAGYSREETADRVRSARKVKNARRRRWPFVVAGALVSVLLVAGAVFSWDRWLRYDDVAELQGEWQVHGSDATMVIDGESIHLTEDVAYPYALDTGAKTIEYAFGNAAGSGRYRFSLDRSQLVIMDGTGYSWWSTLLDDIGWMAGQAADAVQGRATAEPPSGEGVTVLDRVSHDAAAVPREAGDGADA</sequence>
<keyword evidence="2" id="KW-0472">Membrane</keyword>
<keyword evidence="2" id="KW-0812">Transmembrane</keyword>
<evidence type="ECO:0000256" key="1">
    <source>
        <dbReference type="SAM" id="MobiDB-lite"/>
    </source>
</evidence>